<dbReference type="EMBL" id="WOFE01000006">
    <property type="protein sequence ID" value="MBM5572361.1"/>
    <property type="molecule type" value="Genomic_DNA"/>
</dbReference>
<dbReference type="InterPro" id="IPR013424">
    <property type="entry name" value="Ice-binding_C"/>
</dbReference>
<evidence type="ECO:0000313" key="4">
    <source>
        <dbReference type="Proteomes" id="UP001195660"/>
    </source>
</evidence>
<dbReference type="Pfam" id="PF07589">
    <property type="entry name" value="PEP-CTERM"/>
    <property type="match status" value="1"/>
</dbReference>
<proteinExistence type="predicted"/>
<dbReference type="NCBIfam" id="TIGR02595">
    <property type="entry name" value="PEP_CTERM"/>
    <property type="match status" value="1"/>
</dbReference>
<protein>
    <submittedName>
        <fullName evidence="3">PEP-CTERM sorting domain-containing protein</fullName>
    </submittedName>
</protein>
<accession>A0ABS2CG46</accession>
<evidence type="ECO:0000313" key="3">
    <source>
        <dbReference type="EMBL" id="MBM5572361.1"/>
    </source>
</evidence>
<keyword evidence="1" id="KW-0732">Signal</keyword>
<comment type="caution">
    <text evidence="3">The sequence shown here is derived from an EMBL/GenBank/DDBJ whole genome shotgun (WGS) entry which is preliminary data.</text>
</comment>
<organism evidence="3 4">
    <name type="scientific">Deefgea chitinilytica</name>
    <dbReference type="NCBI Taxonomy" id="570276"/>
    <lineage>
        <taxon>Bacteria</taxon>
        <taxon>Pseudomonadati</taxon>
        <taxon>Pseudomonadota</taxon>
        <taxon>Betaproteobacteria</taxon>
        <taxon>Neisseriales</taxon>
        <taxon>Chitinibacteraceae</taxon>
        <taxon>Deefgea</taxon>
    </lineage>
</organism>
<evidence type="ECO:0000259" key="2">
    <source>
        <dbReference type="Pfam" id="PF07589"/>
    </source>
</evidence>
<name>A0ABS2CG46_9NEIS</name>
<sequence length="174" mass="18548">MKLTHIAAAIALTATAAISQAAIVNNQALNLYTSNLSSSFNQVNSGTFSAGATGIYKITFTVLGAINSGNLINAHVFLKQTNYTGTPWGWTSSPKDIFNDTDKNVAKQSWTSSYTFSAIKDASFEYSSQYVFANPGFNGTISATVAPVPEPETYALMGMGLIGLLAARRRKMAK</sequence>
<evidence type="ECO:0000256" key="1">
    <source>
        <dbReference type="SAM" id="SignalP"/>
    </source>
</evidence>
<feature type="domain" description="Ice-binding protein C-terminal" evidence="2">
    <location>
        <begin position="147"/>
        <end position="170"/>
    </location>
</feature>
<dbReference type="Proteomes" id="UP001195660">
    <property type="component" value="Unassembled WGS sequence"/>
</dbReference>
<keyword evidence="4" id="KW-1185">Reference proteome</keyword>
<feature type="signal peptide" evidence="1">
    <location>
        <begin position="1"/>
        <end position="21"/>
    </location>
</feature>
<gene>
    <name evidence="3" type="ORF">GM173_12355</name>
</gene>
<feature type="chain" id="PRO_5045642981" evidence="1">
    <location>
        <begin position="22"/>
        <end position="174"/>
    </location>
</feature>
<reference evidence="3 4" key="1">
    <citation type="submission" date="2019-11" db="EMBL/GenBank/DDBJ databases">
        <title>Novel Deefgea species.</title>
        <authorList>
            <person name="Han J.-H."/>
        </authorList>
    </citation>
    <scope>NUCLEOTIDE SEQUENCE [LARGE SCALE GENOMIC DNA]</scope>
    <source>
        <strain evidence="3 4">LMG 24817</strain>
    </source>
</reference>